<protein>
    <submittedName>
        <fullName evidence="2">Uncharacterized protein</fullName>
    </submittedName>
</protein>
<reference evidence="2" key="1">
    <citation type="submission" date="2022-01" db="EMBL/GenBank/DDBJ databases">
        <title>Genome Sequence Resource for Two Populations of Ditylenchus destructor, the Migratory Endoparasitic Phytonematode.</title>
        <authorList>
            <person name="Zhang H."/>
            <person name="Lin R."/>
            <person name="Xie B."/>
        </authorList>
    </citation>
    <scope>NUCLEOTIDE SEQUENCE</scope>
    <source>
        <strain evidence="2">BazhouSP</strain>
    </source>
</reference>
<dbReference type="Proteomes" id="UP001201812">
    <property type="component" value="Unassembled WGS sequence"/>
</dbReference>
<feature type="region of interest" description="Disordered" evidence="1">
    <location>
        <begin position="116"/>
        <end position="140"/>
    </location>
</feature>
<accession>A0AAD4R2H9</accession>
<keyword evidence="3" id="KW-1185">Reference proteome</keyword>
<evidence type="ECO:0000313" key="3">
    <source>
        <dbReference type="Proteomes" id="UP001201812"/>
    </source>
</evidence>
<evidence type="ECO:0000313" key="2">
    <source>
        <dbReference type="EMBL" id="KAI1705167.1"/>
    </source>
</evidence>
<evidence type="ECO:0000256" key="1">
    <source>
        <dbReference type="SAM" id="MobiDB-lite"/>
    </source>
</evidence>
<proteinExistence type="predicted"/>
<sequence length="140" mass="15577">MSLYSFSWPSRTQRPAKCITLEANGCPTRWLGSRKPLSEKRGKSRKPIGSLPENPGSPLPFPNRFPLSFNSLSQWYSVFGSSREKLRDPKCLDMTQLSASPNPGFRSARARDLSRYPGVRHKGEKMAAVPPKTGTKARGV</sequence>
<feature type="region of interest" description="Disordered" evidence="1">
    <location>
        <begin position="30"/>
        <end position="60"/>
    </location>
</feature>
<dbReference type="AlphaFoldDB" id="A0AAD4R2H9"/>
<comment type="caution">
    <text evidence="2">The sequence shown here is derived from an EMBL/GenBank/DDBJ whole genome shotgun (WGS) entry which is preliminary data.</text>
</comment>
<organism evidence="2 3">
    <name type="scientific">Ditylenchus destructor</name>
    <dbReference type="NCBI Taxonomy" id="166010"/>
    <lineage>
        <taxon>Eukaryota</taxon>
        <taxon>Metazoa</taxon>
        <taxon>Ecdysozoa</taxon>
        <taxon>Nematoda</taxon>
        <taxon>Chromadorea</taxon>
        <taxon>Rhabditida</taxon>
        <taxon>Tylenchina</taxon>
        <taxon>Tylenchomorpha</taxon>
        <taxon>Sphaerularioidea</taxon>
        <taxon>Anguinidae</taxon>
        <taxon>Anguininae</taxon>
        <taxon>Ditylenchus</taxon>
    </lineage>
</organism>
<dbReference type="EMBL" id="JAKKPZ010000059">
    <property type="protein sequence ID" value="KAI1705167.1"/>
    <property type="molecule type" value="Genomic_DNA"/>
</dbReference>
<gene>
    <name evidence="2" type="ORF">DdX_13772</name>
</gene>
<name>A0AAD4R2H9_9BILA</name>